<organism evidence="4 5">
    <name type="scientific">Aeromicrobium endophyticum</name>
    <dbReference type="NCBI Taxonomy" id="2292704"/>
    <lineage>
        <taxon>Bacteria</taxon>
        <taxon>Bacillati</taxon>
        <taxon>Actinomycetota</taxon>
        <taxon>Actinomycetes</taxon>
        <taxon>Propionibacteriales</taxon>
        <taxon>Nocardioidaceae</taxon>
        <taxon>Aeromicrobium</taxon>
    </lineage>
</organism>
<dbReference type="AlphaFoldDB" id="A0A371P2S7"/>
<name>A0A371P2S7_9ACTN</name>
<feature type="region of interest" description="Disordered" evidence="1">
    <location>
        <begin position="1"/>
        <end position="28"/>
    </location>
</feature>
<sequence>MVDMGSQSRQQREARRRSMGRSPGPDDVRTLIDVAAKFASAAPGGLGPRIARLNELGSAATADSGDPAALVVDEVFARIAAAWESGWQPRDLVHTAGRRGSKPAARWTARAVLLEPSGGSSADTAPREWTDQLDALREQHGESVGVDDLLARGGRAGVQQWVSALVTLDLLRILPASQLLSAPPSRWGRQRPAPAQASSPQHGEQRAKMLSKVRSLLAKAESTEFAAEAEAFTAKAQDLMTRHSIDEALLTADAGEVFDVRGIRVLIDQPYALEKATLLHAVAEANRVTAIWSEFSSSVTLIGLPIDVEQVDLLFTSTLVQATRAMTRAEASGTGFRRAFLQAFATRIAERLSSSAHEAADSYGAVLVPVLRRQAEAVADEVERLFPHVTTGSRRRRFDARGWEAGTRAADAAVLPAGAVESGPR</sequence>
<evidence type="ECO:0000313" key="4">
    <source>
        <dbReference type="EMBL" id="REK70249.1"/>
    </source>
</evidence>
<dbReference type="Proteomes" id="UP000265581">
    <property type="component" value="Unassembled WGS sequence"/>
</dbReference>
<dbReference type="EMBL" id="QUBR01000002">
    <property type="protein sequence ID" value="REK70249.1"/>
    <property type="molecule type" value="Genomic_DNA"/>
</dbReference>
<accession>A0A371P2S7</accession>
<evidence type="ECO:0000313" key="5">
    <source>
        <dbReference type="Proteomes" id="UP000265581"/>
    </source>
</evidence>
<dbReference type="InterPro" id="IPR024498">
    <property type="entry name" value="DUF2786"/>
</dbReference>
<keyword evidence="5" id="KW-1185">Reference proteome</keyword>
<protein>
    <submittedName>
        <fullName evidence="4">DUF2786 domain-containing protein</fullName>
    </submittedName>
</protein>
<feature type="domain" description="DUF7168" evidence="3">
    <location>
        <begin position="276"/>
        <end position="368"/>
    </location>
</feature>
<evidence type="ECO:0000256" key="1">
    <source>
        <dbReference type="SAM" id="MobiDB-lite"/>
    </source>
</evidence>
<proteinExistence type="predicted"/>
<reference evidence="4 5" key="1">
    <citation type="submission" date="2018-08" db="EMBL/GenBank/DDBJ databases">
        <title>Aeromicrobium sp. M2KJ-4, whole genome shotgun sequence.</title>
        <authorList>
            <person name="Tuo L."/>
        </authorList>
    </citation>
    <scope>NUCLEOTIDE SEQUENCE [LARGE SCALE GENOMIC DNA]</scope>
    <source>
        <strain evidence="4 5">M2KJ-4</strain>
    </source>
</reference>
<evidence type="ECO:0000259" key="3">
    <source>
        <dbReference type="Pfam" id="PF23771"/>
    </source>
</evidence>
<dbReference type="Pfam" id="PF10979">
    <property type="entry name" value="DUF2786"/>
    <property type="match status" value="1"/>
</dbReference>
<dbReference type="InterPro" id="IPR055592">
    <property type="entry name" value="DUF7168"/>
</dbReference>
<dbReference type="Pfam" id="PF23771">
    <property type="entry name" value="DUF7168"/>
    <property type="match status" value="1"/>
</dbReference>
<feature type="domain" description="DUF2786" evidence="2">
    <location>
        <begin position="208"/>
        <end position="247"/>
    </location>
</feature>
<feature type="region of interest" description="Disordered" evidence="1">
    <location>
        <begin position="183"/>
        <end position="205"/>
    </location>
</feature>
<comment type="caution">
    <text evidence="4">The sequence shown here is derived from an EMBL/GenBank/DDBJ whole genome shotgun (WGS) entry which is preliminary data.</text>
</comment>
<evidence type="ECO:0000259" key="2">
    <source>
        <dbReference type="Pfam" id="PF10979"/>
    </source>
</evidence>
<gene>
    <name evidence="4" type="ORF">DX116_13920</name>
</gene>